<accession>A0ABR7D2H1</accession>
<dbReference type="InterPro" id="IPR010766">
    <property type="entry name" value="DRTGG"/>
</dbReference>
<gene>
    <name evidence="3" type="ORF">H8S64_12690</name>
</gene>
<keyword evidence="4" id="KW-1185">Reference proteome</keyword>
<dbReference type="Pfam" id="PF07085">
    <property type="entry name" value="DRTGG"/>
    <property type="match status" value="1"/>
</dbReference>
<keyword evidence="3" id="KW-0418">Kinase</keyword>
<name>A0ABR7D2H1_9BACT</name>
<proteinExistence type="predicted"/>
<organism evidence="3 4">
    <name type="scientific">Butyricimonas hominis</name>
    <dbReference type="NCBI Taxonomy" id="2763032"/>
    <lineage>
        <taxon>Bacteria</taxon>
        <taxon>Pseudomonadati</taxon>
        <taxon>Bacteroidota</taxon>
        <taxon>Bacteroidia</taxon>
        <taxon>Bacteroidales</taxon>
        <taxon>Odoribacteraceae</taxon>
        <taxon>Butyricimonas</taxon>
    </lineage>
</organism>
<comment type="caution">
    <text evidence="3">The sequence shown here is derived from an EMBL/GenBank/DDBJ whole genome shotgun (WGS) entry which is preliminary data.</text>
</comment>
<evidence type="ECO:0000256" key="1">
    <source>
        <dbReference type="ARBA" id="ARBA00011643"/>
    </source>
</evidence>
<reference evidence="3 4" key="1">
    <citation type="submission" date="2020-08" db="EMBL/GenBank/DDBJ databases">
        <title>Genome public.</title>
        <authorList>
            <person name="Liu C."/>
            <person name="Sun Q."/>
        </authorList>
    </citation>
    <scope>NUCLEOTIDE SEQUENCE [LARGE SCALE GENOMIC DNA]</scope>
    <source>
        <strain evidence="3 4">NSJ-56</strain>
    </source>
</reference>
<dbReference type="RefSeq" id="WP_099293518.1">
    <property type="nucleotide sequence ID" value="NZ_JACOOH010000005.1"/>
</dbReference>
<evidence type="ECO:0000313" key="4">
    <source>
        <dbReference type="Proteomes" id="UP000646484"/>
    </source>
</evidence>
<sequence>MTVQDIISRLNLTVCSGKEGLQREIKGGYTSDLLSDVMGHAQEGDVWITLQTHKNVMAIASLKEIAAIILVKGHVPEEDTLAESENENIPILSTPLQAFEITGQLYKLLHP</sequence>
<dbReference type="GO" id="GO:0016301">
    <property type="term" value="F:kinase activity"/>
    <property type="evidence" value="ECO:0007669"/>
    <property type="project" value="UniProtKB-KW"/>
</dbReference>
<dbReference type="Proteomes" id="UP000646484">
    <property type="component" value="Unassembled WGS sequence"/>
</dbReference>
<dbReference type="EMBL" id="JACOOH010000005">
    <property type="protein sequence ID" value="MBC5621957.1"/>
    <property type="molecule type" value="Genomic_DNA"/>
</dbReference>
<dbReference type="Gene3D" id="3.40.1390.20">
    <property type="entry name" value="HprK N-terminal domain-like"/>
    <property type="match status" value="1"/>
</dbReference>
<evidence type="ECO:0000313" key="3">
    <source>
        <dbReference type="EMBL" id="MBC5621957.1"/>
    </source>
</evidence>
<dbReference type="InterPro" id="IPR028979">
    <property type="entry name" value="Ser_kin/Pase_Hpr-like_N_sf"/>
</dbReference>
<keyword evidence="3" id="KW-0808">Transferase</keyword>
<comment type="subunit">
    <text evidence="1">Homohexamer.</text>
</comment>
<evidence type="ECO:0000259" key="2">
    <source>
        <dbReference type="Pfam" id="PF07085"/>
    </source>
</evidence>
<feature type="domain" description="DRTGG" evidence="2">
    <location>
        <begin position="5"/>
        <end position="104"/>
    </location>
</feature>
<dbReference type="SUPFAM" id="SSF75138">
    <property type="entry name" value="HprK N-terminal domain-like"/>
    <property type="match status" value="1"/>
</dbReference>
<protein>
    <submittedName>
        <fullName evidence="3">Serine kinase</fullName>
    </submittedName>
</protein>